<comment type="catalytic activity">
    <reaction evidence="1 9">
        <text>[protein]-peptidylproline (omega=180) = [protein]-peptidylproline (omega=0)</text>
        <dbReference type="Rhea" id="RHEA:16237"/>
        <dbReference type="Rhea" id="RHEA-COMP:10747"/>
        <dbReference type="Rhea" id="RHEA-COMP:10748"/>
        <dbReference type="ChEBI" id="CHEBI:83833"/>
        <dbReference type="ChEBI" id="CHEBI:83834"/>
        <dbReference type="EC" id="5.2.1.8"/>
    </reaction>
</comment>
<dbReference type="InterPro" id="IPR008881">
    <property type="entry name" value="Trigger_fac_ribosome-bd_bac"/>
</dbReference>
<keyword evidence="9" id="KW-0131">Cell cycle</keyword>
<evidence type="ECO:0000256" key="4">
    <source>
        <dbReference type="ARBA" id="ARBA00016902"/>
    </source>
</evidence>
<dbReference type="HAMAP" id="MF_00303">
    <property type="entry name" value="Trigger_factor_Tig"/>
    <property type="match status" value="1"/>
</dbReference>
<keyword evidence="5 9" id="KW-0697">Rotamase</keyword>
<proteinExistence type="inferred from homology"/>
<dbReference type="KEGG" id="srm:SRM_02890"/>
<dbReference type="InterPro" id="IPR046357">
    <property type="entry name" value="PPIase_dom_sf"/>
</dbReference>
<evidence type="ECO:0000256" key="10">
    <source>
        <dbReference type="SAM" id="MobiDB-lite"/>
    </source>
</evidence>
<keyword evidence="6 9" id="KW-0143">Chaperone</keyword>
<dbReference type="GO" id="GO:0015031">
    <property type="term" value="P:protein transport"/>
    <property type="evidence" value="ECO:0007669"/>
    <property type="project" value="UniProtKB-UniRule"/>
</dbReference>
<dbReference type="SUPFAM" id="SSF102735">
    <property type="entry name" value="Trigger factor ribosome-binding domain"/>
    <property type="match status" value="1"/>
</dbReference>
<dbReference type="SUPFAM" id="SSF54534">
    <property type="entry name" value="FKBP-like"/>
    <property type="match status" value="1"/>
</dbReference>
<evidence type="ECO:0000259" key="11">
    <source>
        <dbReference type="Pfam" id="PF05697"/>
    </source>
</evidence>
<organism evidence="13 14">
    <name type="scientific">Salinibacter ruber (strain M8)</name>
    <dbReference type="NCBI Taxonomy" id="761659"/>
    <lineage>
        <taxon>Bacteria</taxon>
        <taxon>Pseudomonadati</taxon>
        <taxon>Rhodothermota</taxon>
        <taxon>Rhodothermia</taxon>
        <taxon>Rhodothermales</taxon>
        <taxon>Salinibacteraceae</taxon>
        <taxon>Salinibacter</taxon>
    </lineage>
</organism>
<reference evidence="14" key="2">
    <citation type="submission" date="2010-04" db="EMBL/GenBank/DDBJ databases">
        <title>Genome sequence of Salinibacter ruber M8.</title>
        <authorList>
            <consortium name="Genoscope"/>
        </authorList>
    </citation>
    <scope>NUCLEOTIDE SEQUENCE [LARGE SCALE GENOMIC DNA]</scope>
    <source>
        <strain evidence="14">M8</strain>
    </source>
</reference>
<feature type="domain" description="Trigger factor ribosome-binding bacterial" evidence="11">
    <location>
        <begin position="50"/>
        <end position="194"/>
    </location>
</feature>
<dbReference type="NCBIfam" id="TIGR00115">
    <property type="entry name" value="tig"/>
    <property type="match status" value="1"/>
</dbReference>
<dbReference type="GO" id="GO:0003755">
    <property type="term" value="F:peptidyl-prolyl cis-trans isomerase activity"/>
    <property type="evidence" value="ECO:0007669"/>
    <property type="project" value="UniProtKB-UniRule"/>
</dbReference>
<dbReference type="Pfam" id="PF05698">
    <property type="entry name" value="Trigger_C"/>
    <property type="match status" value="1"/>
</dbReference>
<comment type="subcellular location">
    <subcellularLocation>
        <location evidence="9">Cytoplasm</location>
    </subcellularLocation>
    <text evidence="9">About half TF is bound to the ribosome near the polypeptide exit tunnel while the other half is free in the cytoplasm.</text>
</comment>
<evidence type="ECO:0000259" key="12">
    <source>
        <dbReference type="Pfam" id="PF05698"/>
    </source>
</evidence>
<dbReference type="SUPFAM" id="SSF109998">
    <property type="entry name" value="Triger factor/SurA peptide-binding domain-like"/>
    <property type="match status" value="1"/>
</dbReference>
<feature type="compositionally biased region" description="Low complexity" evidence="10">
    <location>
        <begin position="497"/>
        <end position="511"/>
    </location>
</feature>
<name>D5HCQ6_SALRM</name>
<dbReference type="EMBL" id="FP565814">
    <property type="protein sequence ID" value="CBH25811.1"/>
    <property type="molecule type" value="Genomic_DNA"/>
</dbReference>
<comment type="similarity">
    <text evidence="2 9">Belongs to the FKBP-type PPIase family. Tig subfamily.</text>
</comment>
<dbReference type="Pfam" id="PF05697">
    <property type="entry name" value="Trigger_N"/>
    <property type="match status" value="1"/>
</dbReference>
<keyword evidence="7 9" id="KW-0413">Isomerase</keyword>
<dbReference type="InterPro" id="IPR027304">
    <property type="entry name" value="Trigger_fact/SurA_dom_sf"/>
</dbReference>
<evidence type="ECO:0000256" key="3">
    <source>
        <dbReference type="ARBA" id="ARBA00013194"/>
    </source>
</evidence>
<dbReference type="HOGENOM" id="CLU_033058_2_0_10"/>
<evidence type="ECO:0000256" key="8">
    <source>
        <dbReference type="ARBA" id="ARBA00029986"/>
    </source>
</evidence>
<dbReference type="Gene3D" id="3.30.70.1050">
    <property type="entry name" value="Trigger factor ribosome-binding domain"/>
    <property type="match status" value="1"/>
</dbReference>
<evidence type="ECO:0000256" key="9">
    <source>
        <dbReference type="HAMAP-Rule" id="MF_00303"/>
    </source>
</evidence>
<dbReference type="Proteomes" id="UP000000933">
    <property type="component" value="Chromosome"/>
</dbReference>
<dbReference type="GO" id="GO:0005737">
    <property type="term" value="C:cytoplasm"/>
    <property type="evidence" value="ECO:0007669"/>
    <property type="project" value="UniProtKB-SubCell"/>
</dbReference>
<dbReference type="AlphaFoldDB" id="D5HCQ6"/>
<dbReference type="Gene3D" id="3.10.50.40">
    <property type="match status" value="1"/>
</dbReference>
<evidence type="ECO:0000256" key="1">
    <source>
        <dbReference type="ARBA" id="ARBA00000971"/>
    </source>
</evidence>
<dbReference type="GO" id="GO:0006457">
    <property type="term" value="P:protein folding"/>
    <property type="evidence" value="ECO:0007669"/>
    <property type="project" value="UniProtKB-UniRule"/>
</dbReference>
<dbReference type="InterPro" id="IPR005215">
    <property type="entry name" value="Trig_fac"/>
</dbReference>
<sequence>MGVRTDLFAGSCILETFPLKERAPALRSPFGTPGGPPSLSPSQRTLLSLMDTTLSKASPVEYELDLHATADELEPKLKEALNAQRKNMDVQGFRKGKVPLGLVKKMHGEAIGYRVAEQFVQEAFEEEVEETDAIEPLGQPTLVDLDYELDADLQATLRFGVRPEVELEDLSSVEITMLDPEITEEDVEDEIERLRKEEADLLPLEEEAAEDTDYVNIDLQRIDPDTDTPIIGDKDEDLTFFLDDDRLKEELREALVGQKAGDTFRVELPQEHPAHEHAGHGHPHEHEGDGEDRLYEVTVNDVKRRDLPPLDEEFVRRVTEGELDDLEAFRNDIRERLQEAWDERAREMAQGEVIDKMLELHPVPVPESVIEGYLDSFVKQVEEENDGELPEDFDEEHFRQRNRRDAEDQGRWMLIRDQIVEEQDLEVSNEEIQTFFAEQSGGEEQVTAQQIEQFYQTMPQMMEKVEQQILSDKVYDFLFDRLDVESKSREEFEEEMQQQQQQQAQRQRMAP</sequence>
<keyword evidence="9" id="KW-0132">Cell division</keyword>
<comment type="domain">
    <text evidence="9">Consists of 3 domains; the N-terminus binds the ribosome, the middle domain has PPIase activity, while the C-terminus has intrinsic chaperone activity on its own.</text>
</comment>
<feature type="domain" description="Trigger factor C-terminal" evidence="12">
    <location>
        <begin position="326"/>
        <end position="479"/>
    </location>
</feature>
<dbReference type="EC" id="5.2.1.8" evidence="3 9"/>
<dbReference type="PATRIC" id="fig|761659.10.peg.3152"/>
<dbReference type="InterPro" id="IPR037041">
    <property type="entry name" value="Trigger_fac_C_sf"/>
</dbReference>
<evidence type="ECO:0000256" key="2">
    <source>
        <dbReference type="ARBA" id="ARBA00005464"/>
    </source>
</evidence>
<keyword evidence="9" id="KW-0963">Cytoplasm</keyword>
<comment type="function">
    <text evidence="9">Involved in protein export. Acts as a chaperone by maintaining the newly synthesized protein in an open conformation. Functions as a peptidyl-prolyl cis-trans isomerase.</text>
</comment>
<reference evidence="13 14" key="1">
    <citation type="journal article" date="2010" name="ISME J.">
        <title>Fine-scale evolution: genomic, phenotypic and ecological differentiation in two coexisting Salinibacter ruber strains.</title>
        <authorList>
            <person name="Pena A."/>
            <person name="Teeling H."/>
            <person name="Huerta-Cepas J."/>
            <person name="Santos F."/>
            <person name="Yarza P."/>
            <person name="Brito-Echeverria J."/>
            <person name="Lucio M."/>
            <person name="Schmitt-Kopplin P."/>
            <person name="Meseguer I."/>
            <person name="Schenowitz C."/>
            <person name="Dossat C."/>
            <person name="Barbe V."/>
            <person name="Dopazo J."/>
            <person name="Rossello-Mora R."/>
            <person name="Schuler M."/>
            <person name="Glockner F.O."/>
            <person name="Amann R."/>
            <person name="Gabaldon T."/>
            <person name="Anton J."/>
        </authorList>
    </citation>
    <scope>NUCLEOTIDE SEQUENCE [LARGE SCALE GENOMIC DNA]</scope>
    <source>
        <strain evidence="13 14">M8</strain>
    </source>
</reference>
<evidence type="ECO:0000256" key="7">
    <source>
        <dbReference type="ARBA" id="ARBA00023235"/>
    </source>
</evidence>
<dbReference type="Gene3D" id="1.10.3120.10">
    <property type="entry name" value="Trigger factor, C-terminal domain"/>
    <property type="match status" value="1"/>
</dbReference>
<gene>
    <name evidence="9 13" type="primary">tig</name>
    <name evidence="13" type="ordered locus">SRM_02890</name>
</gene>
<accession>D5HCQ6</accession>
<dbReference type="InterPro" id="IPR036611">
    <property type="entry name" value="Trigger_fac_ribosome-bd_sf"/>
</dbReference>
<feature type="region of interest" description="Disordered" evidence="10">
    <location>
        <begin position="488"/>
        <end position="511"/>
    </location>
</feature>
<evidence type="ECO:0000313" key="14">
    <source>
        <dbReference type="Proteomes" id="UP000000933"/>
    </source>
</evidence>
<dbReference type="InterPro" id="IPR008880">
    <property type="entry name" value="Trigger_fac_C"/>
</dbReference>
<dbReference type="GO" id="GO:0051301">
    <property type="term" value="P:cell division"/>
    <property type="evidence" value="ECO:0007669"/>
    <property type="project" value="UniProtKB-KW"/>
</dbReference>
<protein>
    <recommendedName>
        <fullName evidence="4 9">Trigger factor</fullName>
        <shortName evidence="9">TF</shortName>
        <ecNumber evidence="3 9">5.2.1.8</ecNumber>
    </recommendedName>
    <alternativeName>
        <fullName evidence="8 9">PPIase</fullName>
    </alternativeName>
</protein>
<evidence type="ECO:0000313" key="13">
    <source>
        <dbReference type="EMBL" id="CBH25811.1"/>
    </source>
</evidence>
<evidence type="ECO:0000256" key="6">
    <source>
        <dbReference type="ARBA" id="ARBA00023186"/>
    </source>
</evidence>
<evidence type="ECO:0000256" key="5">
    <source>
        <dbReference type="ARBA" id="ARBA00023110"/>
    </source>
</evidence>